<protein>
    <submittedName>
        <fullName evidence="1">Uncharacterized protein</fullName>
    </submittedName>
</protein>
<evidence type="ECO:0000313" key="1">
    <source>
        <dbReference type="EMBL" id="BAG41724.1"/>
    </source>
</evidence>
<dbReference type="KEGG" id="vg:6369855"/>
<reference evidence="1 2" key="1">
    <citation type="journal article" date="2010" name="Virology">
        <title>A jumbo phage infecting the phytopathogen Ralstonia solanacearum defines a new lineage of the Myoviridae family.</title>
        <authorList>
            <person name="Yamada T."/>
            <person name="Satoh S."/>
            <person name="Ishikawa H."/>
            <person name="Fujiwara A."/>
            <person name="Kawasaki T."/>
            <person name="Fujie M."/>
            <person name="Ogata H."/>
        </authorList>
    </citation>
    <scope>NUCLEOTIDE SEQUENCE [LARGE SCALE GENOMIC DNA]</scope>
</reference>
<keyword evidence="2" id="KW-1185">Reference proteome</keyword>
<proteinExistence type="predicted"/>
<dbReference type="EMBL" id="AB366653">
    <property type="protein sequence ID" value="BAG41724.1"/>
    <property type="molecule type" value="Genomic_DNA"/>
</dbReference>
<dbReference type="RefSeq" id="YP_001950154.1">
    <property type="nucleotide sequence ID" value="NC_010811.2"/>
</dbReference>
<evidence type="ECO:0000313" key="2">
    <source>
        <dbReference type="Proteomes" id="UP000001034"/>
    </source>
</evidence>
<dbReference type="Proteomes" id="UP000001034">
    <property type="component" value="Segment"/>
</dbReference>
<organism evidence="1 2">
    <name type="scientific">Ralstonia phage phiRSL1</name>
    <dbReference type="NCBI Taxonomy" id="1980924"/>
    <lineage>
        <taxon>Viruses</taxon>
        <taxon>Duplodnaviria</taxon>
        <taxon>Heunggongvirae</taxon>
        <taxon>Uroviricota</taxon>
        <taxon>Caudoviricetes</taxon>
        <taxon>Mieseafarmvirus</taxon>
        <taxon>Mieseafarmvirus RSL1</taxon>
    </lineage>
</organism>
<name>B2ZY89_9CAUD</name>
<accession>B2ZY89</accession>
<dbReference type="GeneID" id="6369855"/>
<sequence>MSVARFKLYHRGPPMDMQANIKHLESFPGVTLVAIYPLRDAVEVDVENFAFFIYWVMPRVKWFGVLLKTIADPT</sequence>